<organism evidence="1 2">
    <name type="scientific">Hoylesella buccalis</name>
    <dbReference type="NCBI Taxonomy" id="28127"/>
    <lineage>
        <taxon>Bacteria</taxon>
        <taxon>Pseudomonadati</taxon>
        <taxon>Bacteroidota</taxon>
        <taxon>Bacteroidia</taxon>
        <taxon>Bacteroidales</taxon>
        <taxon>Prevotellaceae</taxon>
        <taxon>Hoylesella</taxon>
    </lineage>
</organism>
<protein>
    <submittedName>
        <fullName evidence="1">Uncharacterized protein</fullName>
    </submittedName>
</protein>
<gene>
    <name evidence="1" type="ORF">CJ231_05940</name>
</gene>
<evidence type="ECO:0000313" key="2">
    <source>
        <dbReference type="Proteomes" id="UP000235564"/>
    </source>
</evidence>
<dbReference type="RefSeq" id="WP_102697177.1">
    <property type="nucleotide sequence ID" value="NZ_PNGJ01000004.1"/>
</dbReference>
<accession>A0A2N6QR04</accession>
<name>A0A2N6QR04_9BACT</name>
<reference evidence="1 2" key="1">
    <citation type="submission" date="2017-09" db="EMBL/GenBank/DDBJ databases">
        <title>Bacterial strain isolated from the female urinary microbiota.</title>
        <authorList>
            <person name="Thomas-White K."/>
            <person name="Kumar N."/>
            <person name="Forster S."/>
            <person name="Putonti C."/>
            <person name="Lawley T."/>
            <person name="Wolfe A.J."/>
        </authorList>
    </citation>
    <scope>NUCLEOTIDE SEQUENCE [LARGE SCALE GENOMIC DNA]</scope>
    <source>
        <strain evidence="1 2">UMB0536</strain>
    </source>
</reference>
<evidence type="ECO:0000313" key="1">
    <source>
        <dbReference type="EMBL" id="PMC24260.1"/>
    </source>
</evidence>
<dbReference type="EMBL" id="PNGJ01000004">
    <property type="protein sequence ID" value="PMC24260.1"/>
    <property type="molecule type" value="Genomic_DNA"/>
</dbReference>
<dbReference type="OrthoDB" id="1075678at2"/>
<dbReference type="Proteomes" id="UP000235564">
    <property type="component" value="Unassembled WGS sequence"/>
</dbReference>
<dbReference type="AlphaFoldDB" id="A0A2N6QR04"/>
<comment type="caution">
    <text evidence="1">The sequence shown here is derived from an EMBL/GenBank/DDBJ whole genome shotgun (WGS) entry which is preliminary data.</text>
</comment>
<sequence>MNIYKLFSTNNDYKTIAYDGTPLMSFLEDFNFDDYESIRKFNYHWENSDRPISDCPFLIGAIPVIRKSAIPKIRPAISSDLVLSIDILVEGEPFVILLAKNILEDVLNESKSIINRFSDGRIMNIEKYVFKKDRTYPSIFKISQLPTFTFITDELSEAISEANLIGIDMEKCEVKAKCFF</sequence>
<proteinExistence type="predicted"/>